<evidence type="ECO:0000256" key="1">
    <source>
        <dbReference type="SAM" id="MobiDB-lite"/>
    </source>
</evidence>
<evidence type="ECO:0000313" key="2">
    <source>
        <dbReference type="EMBL" id="KDQ51911.1"/>
    </source>
</evidence>
<evidence type="ECO:0000313" key="3">
    <source>
        <dbReference type="Proteomes" id="UP000027265"/>
    </source>
</evidence>
<dbReference type="EMBL" id="KL197744">
    <property type="protein sequence ID" value="KDQ51911.1"/>
    <property type="molecule type" value="Genomic_DNA"/>
</dbReference>
<dbReference type="InParanoid" id="A0A067PNL2"/>
<reference evidence="3" key="1">
    <citation type="journal article" date="2014" name="Proc. Natl. Acad. Sci. U.S.A.">
        <title>Extensive sampling of basidiomycete genomes demonstrates inadequacy of the white-rot/brown-rot paradigm for wood decay fungi.</title>
        <authorList>
            <person name="Riley R."/>
            <person name="Salamov A.A."/>
            <person name="Brown D.W."/>
            <person name="Nagy L.G."/>
            <person name="Floudas D."/>
            <person name="Held B.W."/>
            <person name="Levasseur A."/>
            <person name="Lombard V."/>
            <person name="Morin E."/>
            <person name="Otillar R."/>
            <person name="Lindquist E.A."/>
            <person name="Sun H."/>
            <person name="LaButti K.M."/>
            <person name="Schmutz J."/>
            <person name="Jabbour D."/>
            <person name="Luo H."/>
            <person name="Baker S.E."/>
            <person name="Pisabarro A.G."/>
            <person name="Walton J.D."/>
            <person name="Blanchette R.A."/>
            <person name="Henrissat B."/>
            <person name="Martin F."/>
            <person name="Cullen D."/>
            <person name="Hibbett D.S."/>
            <person name="Grigoriev I.V."/>
        </authorList>
    </citation>
    <scope>NUCLEOTIDE SEQUENCE [LARGE SCALE GENOMIC DNA]</scope>
    <source>
        <strain evidence="3">MUCL 33604</strain>
    </source>
</reference>
<name>A0A067PNL2_9AGAM</name>
<dbReference type="AlphaFoldDB" id="A0A067PNL2"/>
<dbReference type="Proteomes" id="UP000027265">
    <property type="component" value="Unassembled WGS sequence"/>
</dbReference>
<gene>
    <name evidence="2" type="ORF">JAAARDRAFT_40734</name>
</gene>
<feature type="region of interest" description="Disordered" evidence="1">
    <location>
        <begin position="1"/>
        <end position="23"/>
    </location>
</feature>
<accession>A0A067PNL2</accession>
<protein>
    <submittedName>
        <fullName evidence="2">Uncharacterized protein</fullName>
    </submittedName>
</protein>
<feature type="compositionally biased region" description="Polar residues" evidence="1">
    <location>
        <begin position="51"/>
        <end position="61"/>
    </location>
</feature>
<dbReference type="HOGENOM" id="CLU_2210441_0_0_1"/>
<sequence>MSLRLGLNGGASTLAKHHPQPNRLALPFPYPEARIYAHPNNRKSTAPKALNPTSPSRTSRLPTIHPKKVGQKVQRHIVGSKMNLTSQQTPSRLDLLSLDVLARRPQC</sequence>
<proteinExistence type="predicted"/>
<keyword evidence="3" id="KW-1185">Reference proteome</keyword>
<feature type="region of interest" description="Disordered" evidence="1">
    <location>
        <begin position="37"/>
        <end position="71"/>
    </location>
</feature>
<organism evidence="2 3">
    <name type="scientific">Jaapia argillacea MUCL 33604</name>
    <dbReference type="NCBI Taxonomy" id="933084"/>
    <lineage>
        <taxon>Eukaryota</taxon>
        <taxon>Fungi</taxon>
        <taxon>Dikarya</taxon>
        <taxon>Basidiomycota</taxon>
        <taxon>Agaricomycotina</taxon>
        <taxon>Agaricomycetes</taxon>
        <taxon>Agaricomycetidae</taxon>
        <taxon>Jaapiales</taxon>
        <taxon>Jaapiaceae</taxon>
        <taxon>Jaapia</taxon>
    </lineage>
</organism>